<gene>
    <name evidence="4" type="ORF">AB205_0188800</name>
</gene>
<dbReference type="PANTHER" id="PTHR10155">
    <property type="entry name" value="PHOSPHATIDYLINOSITOL 3-KINASE REGULATORY SUBUNIT"/>
    <property type="match status" value="1"/>
</dbReference>
<dbReference type="Pfam" id="PF00017">
    <property type="entry name" value="SH2"/>
    <property type="match status" value="1"/>
</dbReference>
<dbReference type="PRINTS" id="PR00401">
    <property type="entry name" value="SH2DOMAIN"/>
</dbReference>
<dbReference type="PANTHER" id="PTHR10155:SF1">
    <property type="entry name" value="PHOSPHATIDYLINOSITOL 3-KINASE REGULATORY SUBUNIT BETA"/>
    <property type="match status" value="1"/>
</dbReference>
<evidence type="ECO:0000256" key="1">
    <source>
        <dbReference type="ARBA" id="ARBA00022999"/>
    </source>
</evidence>
<evidence type="ECO:0000313" key="5">
    <source>
        <dbReference type="Proteomes" id="UP000228934"/>
    </source>
</evidence>
<keyword evidence="1 2" id="KW-0727">SH2 domain</keyword>
<evidence type="ECO:0000256" key="2">
    <source>
        <dbReference type="PROSITE-ProRule" id="PRU00191"/>
    </source>
</evidence>
<dbReference type="CDD" id="cd09930">
    <property type="entry name" value="SH2_cSH2_p85_like"/>
    <property type="match status" value="1"/>
</dbReference>
<dbReference type="FunFam" id="3.30.505.10:FF:000006">
    <property type="entry name" value="Phosphatidylinositol 3-kinase regulatory subunit alpha"/>
    <property type="match status" value="1"/>
</dbReference>
<dbReference type="GO" id="GO:0005942">
    <property type="term" value="C:phosphatidylinositol 3-kinase complex"/>
    <property type="evidence" value="ECO:0007669"/>
    <property type="project" value="TreeGrafter"/>
</dbReference>
<dbReference type="InterPro" id="IPR036860">
    <property type="entry name" value="SH2_dom_sf"/>
</dbReference>
<feature type="domain" description="SH2" evidence="3">
    <location>
        <begin position="19"/>
        <end position="113"/>
    </location>
</feature>
<dbReference type="SUPFAM" id="SSF55550">
    <property type="entry name" value="SH2 domain"/>
    <property type="match status" value="1"/>
</dbReference>
<sequence length="119" mass="13553">PYSMRDGEEDLLHHDESTWYMGKMKREQAEEMLAGKADGTFLIRESRQKGCYACSVVVDGDTKHCVIYKTTTGYGFAEPYYLYASLKELVLHYQHTSLVQHNDALNVSLSYPVLAPPSR</sequence>
<reference evidence="5" key="1">
    <citation type="journal article" date="2017" name="Nat. Commun.">
        <title>The North American bullfrog draft genome provides insight into hormonal regulation of long noncoding RNA.</title>
        <authorList>
            <person name="Hammond S.A."/>
            <person name="Warren R.L."/>
            <person name="Vandervalk B.P."/>
            <person name="Kucuk E."/>
            <person name="Khan H."/>
            <person name="Gibb E.A."/>
            <person name="Pandoh P."/>
            <person name="Kirk H."/>
            <person name="Zhao Y."/>
            <person name="Jones M."/>
            <person name="Mungall A.J."/>
            <person name="Coope R."/>
            <person name="Pleasance S."/>
            <person name="Moore R.A."/>
            <person name="Holt R.A."/>
            <person name="Round J.M."/>
            <person name="Ohora S."/>
            <person name="Walle B.V."/>
            <person name="Veldhoen N."/>
            <person name="Helbing C.C."/>
            <person name="Birol I."/>
        </authorList>
    </citation>
    <scope>NUCLEOTIDE SEQUENCE [LARGE SCALE GENOMIC DNA]</scope>
</reference>
<feature type="non-terminal residue" evidence="4">
    <location>
        <position position="1"/>
    </location>
</feature>
<dbReference type="PRINTS" id="PR00678">
    <property type="entry name" value="PI3KINASEP85"/>
</dbReference>
<dbReference type="InterPro" id="IPR035020">
    <property type="entry name" value="PI3kinase_P85_cSH2"/>
</dbReference>
<dbReference type="AlphaFoldDB" id="A0A2G9NBF5"/>
<dbReference type="PROSITE" id="PS50001">
    <property type="entry name" value="SH2"/>
    <property type="match status" value="1"/>
</dbReference>
<evidence type="ECO:0000259" key="3">
    <source>
        <dbReference type="PROSITE" id="PS50001"/>
    </source>
</evidence>
<accession>A0A2G9NBF5</accession>
<dbReference type="InterPro" id="IPR000980">
    <property type="entry name" value="SH2"/>
</dbReference>
<organism evidence="4 5">
    <name type="scientific">Aquarana catesbeiana</name>
    <name type="common">American bullfrog</name>
    <name type="synonym">Rana catesbeiana</name>
    <dbReference type="NCBI Taxonomy" id="8400"/>
    <lineage>
        <taxon>Eukaryota</taxon>
        <taxon>Metazoa</taxon>
        <taxon>Chordata</taxon>
        <taxon>Craniata</taxon>
        <taxon>Vertebrata</taxon>
        <taxon>Euteleostomi</taxon>
        <taxon>Amphibia</taxon>
        <taxon>Batrachia</taxon>
        <taxon>Anura</taxon>
        <taxon>Neobatrachia</taxon>
        <taxon>Ranoidea</taxon>
        <taxon>Ranidae</taxon>
        <taxon>Aquarana</taxon>
    </lineage>
</organism>
<evidence type="ECO:0000313" key="4">
    <source>
        <dbReference type="EMBL" id="PIN88419.1"/>
    </source>
</evidence>
<keyword evidence="5" id="KW-1185">Reference proteome</keyword>
<protein>
    <recommendedName>
        <fullName evidence="3">SH2 domain-containing protein</fullName>
    </recommendedName>
</protein>
<dbReference type="OrthoDB" id="3175255at2759"/>
<dbReference type="Gene3D" id="3.30.505.10">
    <property type="entry name" value="SH2 domain"/>
    <property type="match status" value="1"/>
</dbReference>
<dbReference type="GO" id="GO:0008286">
    <property type="term" value="P:insulin receptor signaling pathway"/>
    <property type="evidence" value="ECO:0007669"/>
    <property type="project" value="TreeGrafter"/>
</dbReference>
<proteinExistence type="predicted"/>
<dbReference type="Proteomes" id="UP000228934">
    <property type="component" value="Unassembled WGS sequence"/>
</dbReference>
<dbReference type="EMBL" id="KV923801">
    <property type="protein sequence ID" value="PIN88419.1"/>
    <property type="molecule type" value="Genomic_DNA"/>
</dbReference>
<dbReference type="GO" id="GO:0046854">
    <property type="term" value="P:phosphatidylinositol phosphate biosynthetic process"/>
    <property type="evidence" value="ECO:0007669"/>
    <property type="project" value="TreeGrafter"/>
</dbReference>
<name>A0A2G9NBF5_AQUCT</name>
<dbReference type="SMART" id="SM00252">
    <property type="entry name" value="SH2"/>
    <property type="match status" value="1"/>
</dbReference>
<dbReference type="GO" id="GO:0046935">
    <property type="term" value="F:1-phosphatidylinositol-3-kinase regulator activity"/>
    <property type="evidence" value="ECO:0007669"/>
    <property type="project" value="TreeGrafter"/>
</dbReference>